<dbReference type="Gene3D" id="2.60.40.1190">
    <property type="match status" value="1"/>
</dbReference>
<evidence type="ECO:0000313" key="2">
    <source>
        <dbReference type="EMBL" id="ETV88129.1"/>
    </source>
</evidence>
<organism evidence="2">
    <name type="scientific">Aphanomyces astaci</name>
    <name type="common">Crayfish plague agent</name>
    <dbReference type="NCBI Taxonomy" id="112090"/>
    <lineage>
        <taxon>Eukaryota</taxon>
        <taxon>Sar</taxon>
        <taxon>Stramenopiles</taxon>
        <taxon>Oomycota</taxon>
        <taxon>Saprolegniomycetes</taxon>
        <taxon>Saprolegniales</taxon>
        <taxon>Verrucalvaceae</taxon>
        <taxon>Aphanomyces</taxon>
    </lineage>
</organism>
<dbReference type="GO" id="GO:0030246">
    <property type="term" value="F:carbohydrate binding"/>
    <property type="evidence" value="ECO:0007669"/>
    <property type="project" value="InterPro"/>
</dbReference>
<dbReference type="GO" id="GO:0016052">
    <property type="term" value="P:carbohydrate catabolic process"/>
    <property type="evidence" value="ECO:0007669"/>
    <property type="project" value="InterPro"/>
</dbReference>
<dbReference type="EMBL" id="KI913115">
    <property type="protein sequence ID" value="ETV88129.1"/>
    <property type="molecule type" value="Genomic_DNA"/>
</dbReference>
<dbReference type="PANTHER" id="PTHR35532">
    <property type="entry name" value="SIMILAR TO POLYHYDROXYALKANOATE DEPOLYMERASE"/>
    <property type="match status" value="1"/>
</dbReference>
<protein>
    <recommendedName>
        <fullName evidence="1">Carbohydrate-binding domain-containing protein</fullName>
    </recommendedName>
</protein>
<dbReference type="RefSeq" id="XP_009822992.1">
    <property type="nucleotide sequence ID" value="XM_009824690.1"/>
</dbReference>
<dbReference type="VEuPathDB" id="FungiDB:H257_01469"/>
<dbReference type="CDD" id="cd09620">
    <property type="entry name" value="CBM9_like_3"/>
    <property type="match status" value="1"/>
</dbReference>
<dbReference type="PROSITE" id="PS51257">
    <property type="entry name" value="PROKAR_LIPOPROTEIN"/>
    <property type="match status" value="1"/>
</dbReference>
<dbReference type="GO" id="GO:0004553">
    <property type="term" value="F:hydrolase activity, hydrolyzing O-glycosyl compounds"/>
    <property type="evidence" value="ECO:0007669"/>
    <property type="project" value="InterPro"/>
</dbReference>
<dbReference type="AlphaFoldDB" id="W4HA51"/>
<dbReference type="Pfam" id="PF06452">
    <property type="entry name" value="CBM9_1"/>
    <property type="match status" value="1"/>
</dbReference>
<name>W4HA51_APHAT</name>
<dbReference type="SUPFAM" id="SSF49344">
    <property type="entry name" value="CBD9-like"/>
    <property type="match status" value="1"/>
</dbReference>
<dbReference type="STRING" id="112090.W4HA51"/>
<gene>
    <name evidence="2" type="ORF">H257_01469</name>
</gene>
<feature type="domain" description="Carbohydrate-binding" evidence="1">
    <location>
        <begin position="39"/>
        <end position="142"/>
    </location>
</feature>
<reference evidence="2" key="1">
    <citation type="submission" date="2013-12" db="EMBL/GenBank/DDBJ databases">
        <title>The Genome Sequence of Aphanomyces astaci APO3.</title>
        <authorList>
            <consortium name="The Broad Institute Genomics Platform"/>
            <person name="Russ C."/>
            <person name="Tyler B."/>
            <person name="van West P."/>
            <person name="Dieguez-Uribeondo J."/>
            <person name="Young S.K."/>
            <person name="Zeng Q."/>
            <person name="Gargeya S."/>
            <person name="Fitzgerald M."/>
            <person name="Abouelleil A."/>
            <person name="Alvarado L."/>
            <person name="Chapman S.B."/>
            <person name="Gainer-Dewar J."/>
            <person name="Goldberg J."/>
            <person name="Griggs A."/>
            <person name="Gujja S."/>
            <person name="Hansen M."/>
            <person name="Howarth C."/>
            <person name="Imamovic A."/>
            <person name="Ireland A."/>
            <person name="Larimer J."/>
            <person name="McCowan C."/>
            <person name="Murphy C."/>
            <person name="Pearson M."/>
            <person name="Poon T.W."/>
            <person name="Priest M."/>
            <person name="Roberts A."/>
            <person name="Saif S."/>
            <person name="Shea T."/>
            <person name="Sykes S."/>
            <person name="Wortman J."/>
            <person name="Nusbaum C."/>
            <person name="Birren B."/>
        </authorList>
    </citation>
    <scope>NUCLEOTIDE SEQUENCE [LARGE SCALE GENOMIC DNA]</scope>
    <source>
        <strain evidence="2">APO3</strain>
    </source>
</reference>
<evidence type="ECO:0000259" key="1">
    <source>
        <dbReference type="Pfam" id="PF06452"/>
    </source>
</evidence>
<dbReference type="GeneID" id="20803465"/>
<dbReference type="OrthoDB" id="59288at2759"/>
<proteinExistence type="predicted"/>
<dbReference type="PANTHER" id="PTHR35532:SF5">
    <property type="entry name" value="CARBOHYDRATE-BINDING DOMAIN-CONTAINING PROTEIN"/>
    <property type="match status" value="1"/>
</dbReference>
<accession>W4HA51</accession>
<sequence length="371" mass="42516">MRVFGNPHHLGSSSSCTFSAHHPHRYTASRLTSVESIHIDGKLDEDAWTSAPWTVPFTDIIGPRHWSQPWFKTQVKMRYDDTFLYVGAYVEDTDVWATLTKRNSVVFNDNDFEIFVDPVGTTHNYKEFEVNAINTTWNLLLNKPYRDGGGENSTRVDPVHGFDMVPLGLRSAVYVKGRANDPNQHVHFWTVEVALPLAALAWKTTAVVPPRPGSSWRINFSRVEWVVEVVNGRYEKMKDLPEENWVWSPQGQVAMHMPERWGYLRFVQADHIEDANERDDPEFPARYQAFAIYYAQKAYRLKHKRYADTIADLLPWIADKHVVSCLHVTYMNVTADGFFAGASAFGYTAHIRYDSFIHVSSTNDADEVALV</sequence>
<dbReference type="InterPro" id="IPR010502">
    <property type="entry name" value="Carb-bd_dom_fam9"/>
</dbReference>